<feature type="binding site" evidence="1">
    <location>
        <position position="87"/>
    </location>
    <ligand>
        <name>FAD</name>
        <dbReference type="ChEBI" id="CHEBI:57692"/>
        <note>ligand shared between neighboring subunits</note>
    </ligand>
</feature>
<dbReference type="GO" id="GO:0050797">
    <property type="term" value="F:thymidylate synthase (FAD) activity"/>
    <property type="evidence" value="ECO:0007669"/>
    <property type="project" value="UniProtKB-UniRule"/>
</dbReference>
<comment type="pathway">
    <text evidence="1">Pyrimidine metabolism; dTTP biosynthesis.</text>
</comment>
<reference evidence="2" key="1">
    <citation type="submission" date="2018-08" db="EMBL/GenBank/DDBJ databases">
        <title>Murine metabolic-syndrome-specific gut microbial biobank.</title>
        <authorList>
            <person name="Liu C."/>
        </authorList>
    </citation>
    <scope>NUCLEOTIDE SEQUENCE [LARGE SCALE GENOMIC DNA]</scope>
    <source>
        <strain evidence="2">Z82</strain>
    </source>
</reference>
<keyword evidence="1 2" id="KW-0489">Methyltransferase</keyword>
<feature type="binding site" evidence="1">
    <location>
        <position position="164"/>
    </location>
    <ligand>
        <name>FAD</name>
        <dbReference type="ChEBI" id="CHEBI:57692"/>
        <note>ligand shared between neighboring subunits</note>
    </ligand>
</feature>
<feature type="binding site" description="in other chain" evidence="1">
    <location>
        <begin position="87"/>
        <end position="91"/>
    </location>
    <ligand>
        <name>dUMP</name>
        <dbReference type="ChEBI" id="CHEBI:246422"/>
        <note>ligand shared between dimeric partners</note>
    </ligand>
</feature>
<gene>
    <name evidence="1" type="primary">thyX</name>
    <name evidence="2" type="ORF">D1639_00955</name>
</gene>
<dbReference type="PANTHER" id="PTHR34934">
    <property type="entry name" value="FLAVIN-DEPENDENT THYMIDYLATE SYNTHASE"/>
    <property type="match status" value="1"/>
</dbReference>
<proteinExistence type="inferred from homology"/>
<dbReference type="GO" id="GO:0006231">
    <property type="term" value="P:dTMP biosynthetic process"/>
    <property type="evidence" value="ECO:0007669"/>
    <property type="project" value="UniProtKB-UniRule"/>
</dbReference>
<protein>
    <recommendedName>
        <fullName evidence="1">Flavin-dependent thymidylate synthase</fullName>
        <shortName evidence="1">FDTS</shortName>
        <ecNumber evidence="1">2.1.1.148</ecNumber>
    </recommendedName>
    <alternativeName>
        <fullName evidence="1">FAD-dependent thymidylate synthase</fullName>
    </alternativeName>
    <alternativeName>
        <fullName evidence="1">Thymidylate synthase ThyX</fullName>
        <shortName evidence="1">TS</shortName>
        <shortName evidence="1">TSase</shortName>
    </alternativeName>
</protein>
<dbReference type="SUPFAM" id="SSF69796">
    <property type="entry name" value="Thymidylate synthase-complementing protein Thy1"/>
    <property type="match status" value="1"/>
</dbReference>
<comment type="function">
    <text evidence="1">Catalyzes the reductive methylation of 2'-deoxyuridine-5'-monophosphate (dUMP) to 2'-deoxythymidine-5'-monophosphate (dTMP) while utilizing 5,10-methylenetetrahydrofolate (mTHF) as the methyl donor, and NADPH and FADH(2) as the reductant.</text>
</comment>
<keyword evidence="1" id="KW-0285">Flavoprotein</keyword>
<accession>A0A7C9NKE2</accession>
<dbReference type="GO" id="GO:0004799">
    <property type="term" value="F:thymidylate synthase activity"/>
    <property type="evidence" value="ECO:0007669"/>
    <property type="project" value="TreeGrafter"/>
</dbReference>
<keyword evidence="1" id="KW-0274">FAD</keyword>
<comment type="similarity">
    <text evidence="1">Belongs to the thymidylate synthase ThyX family.</text>
</comment>
<feature type="binding site" evidence="1">
    <location>
        <position position="169"/>
    </location>
    <ligand>
        <name>dUMP</name>
        <dbReference type="ChEBI" id="CHEBI:246422"/>
        <note>ligand shared between dimeric partners</note>
    </ligand>
</feature>
<dbReference type="PANTHER" id="PTHR34934:SF1">
    <property type="entry name" value="FLAVIN-DEPENDENT THYMIDYLATE SYNTHASE"/>
    <property type="match status" value="1"/>
</dbReference>
<dbReference type="GO" id="GO:0050660">
    <property type="term" value="F:flavin adenine dinucleotide binding"/>
    <property type="evidence" value="ECO:0007669"/>
    <property type="project" value="UniProtKB-UniRule"/>
</dbReference>
<evidence type="ECO:0000313" key="2">
    <source>
        <dbReference type="EMBL" id="NBI33627.1"/>
    </source>
</evidence>
<dbReference type="Gene3D" id="3.30.1360.170">
    <property type="match status" value="1"/>
</dbReference>
<dbReference type="CDD" id="cd20175">
    <property type="entry name" value="ThyX"/>
    <property type="match status" value="1"/>
</dbReference>
<feature type="binding site" evidence="1">
    <location>
        <begin position="158"/>
        <end position="160"/>
    </location>
    <ligand>
        <name>FAD</name>
        <dbReference type="ChEBI" id="CHEBI:57692"/>
        <note>ligand shared between neighboring subunits</note>
    </ligand>
</feature>
<dbReference type="GO" id="GO:0070402">
    <property type="term" value="F:NADPH binding"/>
    <property type="evidence" value="ECO:0007669"/>
    <property type="project" value="TreeGrafter"/>
</dbReference>
<dbReference type="HAMAP" id="MF_01408">
    <property type="entry name" value="ThyX"/>
    <property type="match status" value="1"/>
</dbReference>
<comment type="subunit">
    <text evidence="1">Homotetramer.</text>
</comment>
<dbReference type="EMBL" id="QWKH01000003">
    <property type="protein sequence ID" value="NBI33627.1"/>
    <property type="molecule type" value="Genomic_DNA"/>
</dbReference>
<dbReference type="GO" id="GO:0032259">
    <property type="term" value="P:methylation"/>
    <property type="evidence" value="ECO:0007669"/>
    <property type="project" value="UniProtKB-KW"/>
</dbReference>
<comment type="catalytic activity">
    <reaction evidence="1">
        <text>dUMP + (6R)-5,10-methylene-5,6,7,8-tetrahydrofolate + NADPH + H(+) = dTMP + (6S)-5,6,7,8-tetrahydrofolate + NADP(+)</text>
        <dbReference type="Rhea" id="RHEA:29043"/>
        <dbReference type="ChEBI" id="CHEBI:15378"/>
        <dbReference type="ChEBI" id="CHEBI:15636"/>
        <dbReference type="ChEBI" id="CHEBI:57453"/>
        <dbReference type="ChEBI" id="CHEBI:57783"/>
        <dbReference type="ChEBI" id="CHEBI:58349"/>
        <dbReference type="ChEBI" id="CHEBI:63528"/>
        <dbReference type="ChEBI" id="CHEBI:246422"/>
        <dbReference type="EC" id="2.1.1.148"/>
    </reaction>
</comment>
<feature type="binding site" evidence="1">
    <location>
        <position position="55"/>
    </location>
    <ligand>
        <name>FAD</name>
        <dbReference type="ChEBI" id="CHEBI:57692"/>
        <note>ligand shared between neighboring subunits</note>
    </ligand>
</feature>
<name>A0A7C9NKE2_9BACT</name>
<feature type="active site" description="Involved in ionization of N3 of dUMP, leading to its activation" evidence="1">
    <location>
        <position position="169"/>
    </location>
</feature>
<dbReference type="InterPro" id="IPR003669">
    <property type="entry name" value="Thymidylate_synthase_ThyX"/>
</dbReference>
<feature type="binding site" description="in other chain" evidence="1">
    <location>
        <position position="142"/>
    </location>
    <ligand>
        <name>dUMP</name>
        <dbReference type="ChEBI" id="CHEBI:246422"/>
        <note>ligand shared between dimeric partners</note>
    </ligand>
</feature>
<dbReference type="UniPathway" id="UPA00575"/>
<keyword evidence="1 2" id="KW-0808">Transferase</keyword>
<dbReference type="PROSITE" id="PS51331">
    <property type="entry name" value="THYX"/>
    <property type="match status" value="1"/>
</dbReference>
<organism evidence="2">
    <name type="scientific">Muribaculaceae bacterium Z82</name>
    <dbReference type="NCBI Taxonomy" id="2304548"/>
    <lineage>
        <taxon>Bacteria</taxon>
        <taxon>Pseudomonadati</taxon>
        <taxon>Bacteroidota</taxon>
        <taxon>Bacteroidia</taxon>
        <taxon>Bacteroidales</taxon>
        <taxon>Muribaculaceae</taxon>
    </lineage>
</organism>
<dbReference type="InterPro" id="IPR036098">
    <property type="entry name" value="Thymidylate_synthase_ThyX_sf"/>
</dbReference>
<keyword evidence="1" id="KW-0545">Nucleotide biosynthesis</keyword>
<evidence type="ECO:0000256" key="1">
    <source>
        <dbReference type="HAMAP-Rule" id="MF_01408"/>
    </source>
</evidence>
<sequence>MQVELLYHTPDPERAIATAARLCYAPVGASELMETMPEERVRSVLSTIMGSAHFSTLEHASYTFAVDGVSRALTHQLVRHRIASFNQQSQRYVKFRNGVPVVKPDTVAQDPEASAAFDDAVQAAVDGYQKLLELGVPAEDARYLLPNAAESKIVITMNVRELLHFFKLRCCNRAQWEIRDMAHKMLELARPTAPFIFADAGAPCVSGACPEGKMTCGNPYPRVSRDALGA</sequence>
<keyword evidence="1" id="KW-0521">NADP</keyword>
<dbReference type="AlphaFoldDB" id="A0A7C9NKE2"/>
<dbReference type="NCBIfam" id="TIGR02170">
    <property type="entry name" value="thyX"/>
    <property type="match status" value="1"/>
</dbReference>
<comment type="caution">
    <text evidence="2">The sequence shown here is derived from an EMBL/GenBank/DDBJ whole genome shotgun (WGS) entry which is preliminary data.</text>
</comment>
<dbReference type="Pfam" id="PF02511">
    <property type="entry name" value="Thy1"/>
    <property type="match status" value="1"/>
</dbReference>
<dbReference type="GO" id="GO:0006235">
    <property type="term" value="P:dTTP biosynthetic process"/>
    <property type="evidence" value="ECO:0007669"/>
    <property type="project" value="UniProtKB-UniRule"/>
</dbReference>
<feature type="binding site" evidence="1">
    <location>
        <begin position="79"/>
        <end position="81"/>
    </location>
    <ligand>
        <name>FAD</name>
        <dbReference type="ChEBI" id="CHEBI:57692"/>
        <note>ligand shared between neighboring subunits</note>
    </ligand>
</feature>
<comment type="cofactor">
    <cofactor evidence="1">
        <name>FAD</name>
        <dbReference type="ChEBI" id="CHEBI:57692"/>
    </cofactor>
    <text evidence="1">Binds 4 FAD per tetramer. Each FAD binding site is formed by three monomers.</text>
</comment>
<dbReference type="EC" id="2.1.1.148" evidence="1"/>
<feature type="binding site" evidence="1">
    <location>
        <begin position="76"/>
        <end position="79"/>
    </location>
    <ligand>
        <name>dUMP</name>
        <dbReference type="ChEBI" id="CHEBI:246422"/>
        <note>ligand shared between dimeric partners</note>
    </ligand>
</feature>